<gene>
    <name evidence="2" type="ORF">C7Y72_14080</name>
</gene>
<evidence type="ECO:0000256" key="1">
    <source>
        <dbReference type="SAM" id="SignalP"/>
    </source>
</evidence>
<accession>A0A2T4UE93</accession>
<dbReference type="InterPro" id="IPR029058">
    <property type="entry name" value="AB_hydrolase_fold"/>
</dbReference>
<evidence type="ECO:0000313" key="2">
    <source>
        <dbReference type="EMBL" id="PTL56118.1"/>
    </source>
</evidence>
<evidence type="ECO:0000313" key="3">
    <source>
        <dbReference type="Proteomes" id="UP000240739"/>
    </source>
</evidence>
<dbReference type="EMBL" id="PYYB01000002">
    <property type="protein sequence ID" value="PTL56118.1"/>
    <property type="molecule type" value="Genomic_DNA"/>
</dbReference>
<feature type="chain" id="PRO_5015775050" description="Alpha/beta hydrolase" evidence="1">
    <location>
        <begin position="29"/>
        <end position="280"/>
    </location>
</feature>
<keyword evidence="3" id="KW-1185">Reference proteome</keyword>
<feature type="signal peptide" evidence="1">
    <location>
        <begin position="1"/>
        <end position="28"/>
    </location>
</feature>
<comment type="caution">
    <text evidence="2">The sequence shown here is derived from an EMBL/GenBank/DDBJ whole genome shotgun (WGS) entry which is preliminary data.</text>
</comment>
<proteinExistence type="predicted"/>
<name>A0A2T4UE93_9ACTN</name>
<dbReference type="Gene3D" id="3.40.50.1820">
    <property type="entry name" value="alpha/beta hydrolase"/>
    <property type="match status" value="1"/>
</dbReference>
<keyword evidence="1" id="KW-0732">Signal</keyword>
<evidence type="ECO:0008006" key="4">
    <source>
        <dbReference type="Google" id="ProtNLM"/>
    </source>
</evidence>
<protein>
    <recommendedName>
        <fullName evidence="4">Alpha/beta hydrolase</fullName>
    </recommendedName>
</protein>
<organism evidence="2 3">
    <name type="scientific">Paraconexibacter algicola</name>
    <dbReference type="NCBI Taxonomy" id="2133960"/>
    <lineage>
        <taxon>Bacteria</taxon>
        <taxon>Bacillati</taxon>
        <taxon>Actinomycetota</taxon>
        <taxon>Thermoleophilia</taxon>
        <taxon>Solirubrobacterales</taxon>
        <taxon>Paraconexibacteraceae</taxon>
        <taxon>Paraconexibacter</taxon>
    </lineage>
</organism>
<dbReference type="SUPFAM" id="SSF53474">
    <property type="entry name" value="alpha/beta-Hydrolases"/>
    <property type="match status" value="1"/>
</dbReference>
<dbReference type="AlphaFoldDB" id="A0A2T4UE93"/>
<dbReference type="OrthoDB" id="4536625at2"/>
<dbReference type="Proteomes" id="UP000240739">
    <property type="component" value="Unassembled WGS sequence"/>
</dbReference>
<reference evidence="2 3" key="1">
    <citation type="submission" date="2018-03" db="EMBL/GenBank/DDBJ databases">
        <title>Aquarubrobacter algicola gen. nov., sp. nov., a novel actinobacterium isolated from shallow eutrophic lake during the end of cyanobacterial harmful algal blooms.</title>
        <authorList>
            <person name="Chun S.J."/>
        </authorList>
    </citation>
    <scope>NUCLEOTIDE SEQUENCE [LARGE SCALE GENOMIC DNA]</scope>
    <source>
        <strain evidence="2 3">Seoho-28</strain>
    </source>
</reference>
<dbReference type="RefSeq" id="WP_107569837.1">
    <property type="nucleotide sequence ID" value="NZ_PYYB01000002.1"/>
</dbReference>
<sequence length="280" mass="29492">MLLPRLPRRLAAALALAVLLVPVGAARAAPTCGRVACDMQVLDNPGGDRGVAMIVNSGGWFSGTIRAAQWRSAAAPWAAEGWTTVVVSHTTGPGTGRQAIDDVVAWAQTLRRRYPNRPLCVFGRSSGGHLALMAAARGDIGCVVTEGAPTALDALGGYARTRAASVFGARLSTLAAFSPAGLPGRYAGKRVLMGHLEDDRIVPASQMVRFRPSGTALLRKRTPAAGVRCGSAPSDAVERRFAHNCQAQPRRSPSELTGITDAALERWRGEIRALARRLDG</sequence>